<evidence type="ECO:0000313" key="5">
    <source>
        <dbReference type="Proteomes" id="UP000007796"/>
    </source>
</evidence>
<dbReference type="HOGENOM" id="CLU_044876_8_0_1"/>
<accession>F0X735</accession>
<keyword evidence="2" id="KW-0521">NADP</keyword>
<evidence type="ECO:0000313" key="4">
    <source>
        <dbReference type="EMBL" id="EFX06278.1"/>
    </source>
</evidence>
<keyword evidence="5" id="KW-1185">Reference proteome</keyword>
<evidence type="ECO:0000256" key="2">
    <source>
        <dbReference type="ARBA" id="ARBA00022857"/>
    </source>
</evidence>
<evidence type="ECO:0000256" key="3">
    <source>
        <dbReference type="ARBA" id="ARBA00023002"/>
    </source>
</evidence>
<keyword evidence="3" id="KW-0560">Oxidoreductase</keyword>
<name>F0X735_GROCL</name>
<gene>
    <name evidence="4" type="ORF">CMQ_6599</name>
</gene>
<sequence>MDSHGTGMPLWAGKDDIKEYLKLVNRNGKALEYCMFQPGLFLNYLATPHRTAEYLTQLNTFADLENRRAIVIDELDPVVSMTTVQDMAAVLARAVDFEGEWPEVGGIQGNNLAISEIVDVGKRLRAFRHHSVSEEEADKMFETVLVGILLGCAKGAWEVSDEWNKLLPDFKFTKVVDFVADVWSGKL</sequence>
<dbReference type="OrthoDB" id="10000533at2759"/>
<dbReference type="RefSeq" id="XP_014175760.1">
    <property type="nucleotide sequence ID" value="XM_014320285.1"/>
</dbReference>
<dbReference type="AlphaFoldDB" id="F0X735"/>
<dbReference type="InterPro" id="IPR051609">
    <property type="entry name" value="NmrA/Isoflavone_reductase-like"/>
</dbReference>
<dbReference type="eggNOG" id="ENOG502RXEE">
    <property type="taxonomic scope" value="Eukaryota"/>
</dbReference>
<dbReference type="GO" id="GO:0016491">
    <property type="term" value="F:oxidoreductase activity"/>
    <property type="evidence" value="ECO:0007669"/>
    <property type="project" value="UniProtKB-KW"/>
</dbReference>
<dbReference type="PANTHER" id="PTHR47706:SF4">
    <property type="entry name" value="NMRA-LIKE DOMAIN-CONTAINING PROTEIN"/>
    <property type="match status" value="1"/>
</dbReference>
<protein>
    <submittedName>
        <fullName evidence="4">Uncharacterized protein</fullName>
    </submittedName>
</protein>
<proteinExistence type="inferred from homology"/>
<dbReference type="EMBL" id="GL629729">
    <property type="protein sequence ID" value="EFX06278.1"/>
    <property type="molecule type" value="Genomic_DNA"/>
</dbReference>
<reference evidence="4 5" key="1">
    <citation type="journal article" date="2011" name="Proc. Natl. Acad. Sci. U.S.A.">
        <title>Genome and transcriptome analyses of the mountain pine beetle-fungal symbiont Grosmannia clavigera, a lodgepole pine pathogen.</title>
        <authorList>
            <person name="DiGuistini S."/>
            <person name="Wang Y."/>
            <person name="Liao N.Y."/>
            <person name="Taylor G."/>
            <person name="Tanguay P."/>
            <person name="Feau N."/>
            <person name="Henrissat B."/>
            <person name="Chan S.K."/>
            <person name="Hesse-Orce U."/>
            <person name="Alamouti S.M."/>
            <person name="Tsui C.K.M."/>
            <person name="Docking R.T."/>
            <person name="Levasseur A."/>
            <person name="Haridas S."/>
            <person name="Robertson G."/>
            <person name="Birol I."/>
            <person name="Holt R.A."/>
            <person name="Marra M.A."/>
            <person name="Hamelin R.C."/>
            <person name="Hirst M."/>
            <person name="Jones S.J.M."/>
            <person name="Bohlmann J."/>
            <person name="Breuil C."/>
        </authorList>
    </citation>
    <scope>NUCLEOTIDE SEQUENCE [LARGE SCALE GENOMIC DNA]</scope>
    <source>
        <strain evidence="5">kw1407 / UAMH 11150</strain>
    </source>
</reference>
<dbReference type="GeneID" id="25980049"/>
<dbReference type="Proteomes" id="UP000007796">
    <property type="component" value="Unassembled WGS sequence"/>
</dbReference>
<dbReference type="InParanoid" id="F0X735"/>
<evidence type="ECO:0000256" key="1">
    <source>
        <dbReference type="ARBA" id="ARBA00005725"/>
    </source>
</evidence>
<dbReference type="PANTHER" id="PTHR47706">
    <property type="entry name" value="NMRA-LIKE FAMILY PROTEIN"/>
    <property type="match status" value="1"/>
</dbReference>
<organism evidence="5">
    <name type="scientific">Grosmannia clavigera (strain kw1407 / UAMH 11150)</name>
    <name type="common">Blue stain fungus</name>
    <name type="synonym">Graphiocladiella clavigera</name>
    <dbReference type="NCBI Taxonomy" id="655863"/>
    <lineage>
        <taxon>Eukaryota</taxon>
        <taxon>Fungi</taxon>
        <taxon>Dikarya</taxon>
        <taxon>Ascomycota</taxon>
        <taxon>Pezizomycotina</taxon>
        <taxon>Sordariomycetes</taxon>
        <taxon>Sordariomycetidae</taxon>
        <taxon>Ophiostomatales</taxon>
        <taxon>Ophiostomataceae</taxon>
        <taxon>Leptographium</taxon>
    </lineage>
</organism>
<comment type="similarity">
    <text evidence="1">Belongs to the NmrA-type oxidoreductase family. Isoflavone reductase subfamily.</text>
</comment>